<sequence>MAAVERLIGVREAVLLDEYRSGEDSDSSTARMDLSNNALPFAPLPSVRKAIEAEVERAADYPSASYVSLRRAIAEFVGCGPDQVVVGPGSVGVLGYLMQRLACDGGRVVFAVPAFDAYERVVVGAGGTAIPVPGTENRWQPLESMVAAAGNDAAAILICAPHNPTGEHVSPDEVEMVLAAVPRHTAVVVDEAYIEFDRSNDASAIVQMTRRHPNLVVMRTFSKAYGLAGLRVGYAVGHRDLIGACRTVAMPFGVNRLAVAAAIASLDVSDELAGQVDAVVRCRSLFTESVRARGIDVADSCGNFIWVPMHHPAPLVDHFAESGIVVREYPDIGVRITVPALEHLSGVVDVFADGYSQMEASVCRR</sequence>
<keyword evidence="2 7" id="KW-0032">Aminotransferase</keyword>
<dbReference type="PROSITE" id="PS00599">
    <property type="entry name" value="AA_TRANSFER_CLASS_2"/>
    <property type="match status" value="1"/>
</dbReference>
<proteinExistence type="inferred from homology"/>
<keyword evidence="8" id="KW-1185">Reference proteome</keyword>
<reference evidence="7 8" key="1">
    <citation type="submission" date="2024-10" db="EMBL/GenBank/DDBJ databases">
        <title>The Natural Products Discovery Center: Release of the First 8490 Sequenced Strains for Exploring Actinobacteria Biosynthetic Diversity.</title>
        <authorList>
            <person name="Kalkreuter E."/>
            <person name="Kautsar S.A."/>
            <person name="Yang D."/>
            <person name="Bader C.D."/>
            <person name="Teijaro C.N."/>
            <person name="Fluegel L."/>
            <person name="Davis C.M."/>
            <person name="Simpson J.R."/>
            <person name="Lauterbach L."/>
            <person name="Steele A.D."/>
            <person name="Gui C."/>
            <person name="Meng S."/>
            <person name="Li G."/>
            <person name="Viehrig K."/>
            <person name="Ye F."/>
            <person name="Su P."/>
            <person name="Kiefer A.F."/>
            <person name="Nichols A."/>
            <person name="Cepeda A.J."/>
            <person name="Yan W."/>
            <person name="Fan B."/>
            <person name="Jiang Y."/>
            <person name="Adhikari A."/>
            <person name="Zheng C.-J."/>
            <person name="Schuster L."/>
            <person name="Cowan T.M."/>
            <person name="Smanski M.J."/>
            <person name="Chevrette M.G."/>
            <person name="De Carvalho L.P.S."/>
            <person name="Shen B."/>
        </authorList>
    </citation>
    <scope>NUCLEOTIDE SEQUENCE [LARGE SCALE GENOMIC DNA]</scope>
    <source>
        <strain evidence="7 8">NPDC019275</strain>
    </source>
</reference>
<dbReference type="Proteomes" id="UP001611415">
    <property type="component" value="Unassembled WGS sequence"/>
</dbReference>
<dbReference type="Gene3D" id="3.90.1150.10">
    <property type="entry name" value="Aspartate Aminotransferase, domain 1"/>
    <property type="match status" value="1"/>
</dbReference>
<evidence type="ECO:0000256" key="2">
    <source>
        <dbReference type="ARBA" id="ARBA00022576"/>
    </source>
</evidence>
<dbReference type="InterPro" id="IPR015424">
    <property type="entry name" value="PyrdxlP-dep_Trfase"/>
</dbReference>
<dbReference type="CDD" id="cd00609">
    <property type="entry name" value="AAT_like"/>
    <property type="match status" value="1"/>
</dbReference>
<protein>
    <submittedName>
        <fullName evidence="7">Aminotransferase class I/II-fold pyridoxal phosphate-dependent enzyme</fullName>
    </submittedName>
</protein>
<evidence type="ECO:0000256" key="5">
    <source>
        <dbReference type="RuleBase" id="RU003693"/>
    </source>
</evidence>
<accession>A0ABW7XCN4</accession>
<dbReference type="SUPFAM" id="SSF53383">
    <property type="entry name" value="PLP-dependent transferases"/>
    <property type="match status" value="1"/>
</dbReference>
<evidence type="ECO:0000256" key="4">
    <source>
        <dbReference type="ARBA" id="ARBA00022898"/>
    </source>
</evidence>
<dbReference type="InterPro" id="IPR015422">
    <property type="entry name" value="PyrdxlP-dep_Trfase_small"/>
</dbReference>
<name>A0ABW7XCN4_9NOCA</name>
<dbReference type="InterPro" id="IPR050106">
    <property type="entry name" value="HistidinolP_aminotransfase"/>
</dbReference>
<dbReference type="GO" id="GO:0008483">
    <property type="term" value="F:transaminase activity"/>
    <property type="evidence" value="ECO:0007669"/>
    <property type="project" value="UniProtKB-KW"/>
</dbReference>
<dbReference type="InterPro" id="IPR015421">
    <property type="entry name" value="PyrdxlP-dep_Trfase_major"/>
</dbReference>
<feature type="domain" description="Aminotransferase class I/classII large" evidence="6">
    <location>
        <begin position="32"/>
        <end position="339"/>
    </location>
</feature>
<evidence type="ECO:0000259" key="6">
    <source>
        <dbReference type="Pfam" id="PF00155"/>
    </source>
</evidence>
<evidence type="ECO:0000256" key="1">
    <source>
        <dbReference type="ARBA" id="ARBA00001933"/>
    </source>
</evidence>
<comment type="similarity">
    <text evidence="5">Belongs to the class-II pyridoxal-phosphate-dependent aminotransferase family.</text>
</comment>
<keyword evidence="4 5" id="KW-0663">Pyridoxal phosphate</keyword>
<keyword evidence="3" id="KW-0808">Transferase</keyword>
<dbReference type="EMBL" id="JBIRYO010000053">
    <property type="protein sequence ID" value="MFI2478724.1"/>
    <property type="molecule type" value="Genomic_DNA"/>
</dbReference>
<dbReference type="Gene3D" id="3.40.640.10">
    <property type="entry name" value="Type I PLP-dependent aspartate aminotransferase-like (Major domain)"/>
    <property type="match status" value="1"/>
</dbReference>
<dbReference type="Pfam" id="PF00155">
    <property type="entry name" value="Aminotran_1_2"/>
    <property type="match status" value="1"/>
</dbReference>
<organism evidence="7 8">
    <name type="scientific">Nocardia xishanensis</name>
    <dbReference type="NCBI Taxonomy" id="238964"/>
    <lineage>
        <taxon>Bacteria</taxon>
        <taxon>Bacillati</taxon>
        <taxon>Actinomycetota</taxon>
        <taxon>Actinomycetes</taxon>
        <taxon>Mycobacteriales</taxon>
        <taxon>Nocardiaceae</taxon>
        <taxon>Nocardia</taxon>
    </lineage>
</organism>
<comment type="cofactor">
    <cofactor evidence="1 5">
        <name>pyridoxal 5'-phosphate</name>
        <dbReference type="ChEBI" id="CHEBI:597326"/>
    </cofactor>
</comment>
<gene>
    <name evidence="7" type="ORF">ACH49W_35775</name>
</gene>
<dbReference type="InterPro" id="IPR004839">
    <property type="entry name" value="Aminotransferase_I/II_large"/>
</dbReference>
<dbReference type="InterPro" id="IPR001917">
    <property type="entry name" value="Aminotrans_II_pyridoxalP_BS"/>
</dbReference>
<dbReference type="RefSeq" id="WP_397096364.1">
    <property type="nucleotide sequence ID" value="NZ_JBIRYO010000053.1"/>
</dbReference>
<dbReference type="PANTHER" id="PTHR43643:SF3">
    <property type="entry name" value="HISTIDINOL-PHOSPHATE AMINOTRANSFERASE"/>
    <property type="match status" value="1"/>
</dbReference>
<evidence type="ECO:0000256" key="3">
    <source>
        <dbReference type="ARBA" id="ARBA00022679"/>
    </source>
</evidence>
<evidence type="ECO:0000313" key="8">
    <source>
        <dbReference type="Proteomes" id="UP001611415"/>
    </source>
</evidence>
<dbReference type="PANTHER" id="PTHR43643">
    <property type="entry name" value="HISTIDINOL-PHOSPHATE AMINOTRANSFERASE 2"/>
    <property type="match status" value="1"/>
</dbReference>
<evidence type="ECO:0000313" key="7">
    <source>
        <dbReference type="EMBL" id="MFI2478724.1"/>
    </source>
</evidence>
<comment type="caution">
    <text evidence="7">The sequence shown here is derived from an EMBL/GenBank/DDBJ whole genome shotgun (WGS) entry which is preliminary data.</text>
</comment>